<dbReference type="PANTHER" id="PTHR46847">
    <property type="entry name" value="D-ALLOSE-BINDING PERIPLASMIC PROTEIN-RELATED"/>
    <property type="match status" value="1"/>
</dbReference>
<name>A0A132Z118_ENTFC</name>
<reference evidence="7 12" key="1">
    <citation type="submission" date="2016-01" db="EMBL/GenBank/DDBJ databases">
        <title>Molecular Mechanisms for transfer of large genomic segments between Enterococcus faecium strains.</title>
        <authorList>
            <person name="Garcia-Solache M.A."/>
            <person name="Lebreton F."/>
            <person name="Mclaughlin R.E."/>
            <person name="Whiteaker J.D."/>
            <person name="Gilmore M.S."/>
            <person name="Rice L.B."/>
        </authorList>
    </citation>
    <scope>NUCLEOTIDE SEQUENCE [LARGE SCALE GENOMIC DNA]</scope>
    <source>
        <strain evidence="7 12">D344RRF x C68</strain>
    </source>
</reference>
<dbReference type="EMBL" id="FKLM01000007">
    <property type="protein sequence ID" value="SAM38193.1"/>
    <property type="molecule type" value="Genomic_DNA"/>
</dbReference>
<evidence type="ECO:0000313" key="15">
    <source>
        <dbReference type="Proteomes" id="UP000249070"/>
    </source>
</evidence>
<evidence type="ECO:0000313" key="17">
    <source>
        <dbReference type="Proteomes" id="UP001139644"/>
    </source>
</evidence>
<evidence type="ECO:0000313" key="14">
    <source>
        <dbReference type="Proteomes" id="UP000191171"/>
    </source>
</evidence>
<evidence type="ECO:0000256" key="2">
    <source>
        <dbReference type="ARBA" id="ARBA00007639"/>
    </source>
</evidence>
<evidence type="ECO:0000313" key="7">
    <source>
        <dbReference type="EMBL" id="KWX16519.1"/>
    </source>
</evidence>
<protein>
    <submittedName>
        <fullName evidence="8">ABC transporter substrate-binding protein</fullName>
    </submittedName>
    <submittedName>
        <fullName evidence="7">LacI family transcriptional regulator</fullName>
    </submittedName>
</protein>
<reference evidence="8" key="6">
    <citation type="journal article" date="2022" name="J. Anim. Sci.">
        <title>Whole genome sequence analyses-based assessment of virulence potential and antimicrobial susceptibilities and resistance of Enterococcus faecium strains isolated from commercial swine and cattle probiotic products.</title>
        <authorList>
            <person name="Shridhar P.B."/>
            <person name="Amachawadi R.G."/>
            <person name="Tokach M."/>
            <person name="Patel I."/>
            <person name="Gangiredla J."/>
            <person name="Mammel M."/>
            <person name="Nagaraja T.G."/>
        </authorList>
    </citation>
    <scope>NUCLEOTIDE SEQUENCE</scope>
    <source>
        <strain evidence="8">EF215</strain>
    </source>
</reference>
<reference evidence="9 14" key="3">
    <citation type="submission" date="2017-02" db="EMBL/GenBank/DDBJ databases">
        <title>Clonality and virulence of isolates of VRE in Hematopoietic Stem Cell Transplanted (HSCT) patients.</title>
        <authorList>
            <person name="Marchi A.P."/>
            <person name="Martins R.C."/>
            <person name="Marie S.K."/>
            <person name="Levin A.S."/>
            <person name="Costa S.F."/>
        </authorList>
    </citation>
    <scope>NUCLEOTIDE SEQUENCE [LARGE SCALE GENOMIC DNA]</scope>
    <source>
        <strain evidence="9 14">LIM1759</strain>
    </source>
</reference>
<dbReference type="Proteomes" id="UP000469871">
    <property type="component" value="Unassembled WGS sequence"/>
</dbReference>
<evidence type="ECO:0000313" key="16">
    <source>
        <dbReference type="Proteomes" id="UP000469871"/>
    </source>
</evidence>
<organism evidence="8 17">
    <name type="scientific">Enterococcus faecium</name>
    <name type="common">Streptococcus faecium</name>
    <dbReference type="NCBI Taxonomy" id="1352"/>
    <lineage>
        <taxon>Bacteria</taxon>
        <taxon>Bacillati</taxon>
        <taxon>Bacillota</taxon>
        <taxon>Bacilli</taxon>
        <taxon>Lactobacillales</taxon>
        <taxon>Enterococcaceae</taxon>
        <taxon>Enterococcus</taxon>
    </lineage>
</organism>
<keyword evidence="3 4" id="KW-0732">Signal</keyword>
<dbReference type="EMBL" id="QHGU01000003">
    <property type="protein sequence ID" value="PZM57042.1"/>
    <property type="molecule type" value="Genomic_DNA"/>
</dbReference>
<feature type="domain" description="Periplasmic binding protein" evidence="5">
    <location>
        <begin position="33"/>
        <end position="303"/>
    </location>
</feature>
<comment type="subcellular location">
    <subcellularLocation>
        <location evidence="1">Cell envelope</location>
    </subcellularLocation>
</comment>
<proteinExistence type="inferred from homology"/>
<sequence>MKRVLFFLALVVIAYQMMGCTPNTKEAPDPLVVGFSQSGTESSWRKKHTESIITALEKEDYQVLYRNGYMNQERQIQDIRTFIAYKVDMIIFTPLQESGWDSVLKEAKRAGIPVILVDRHIQTNDPELFVTHIGPSFKAEGNRAGLFVSNHFTNSKKQEIRILELAGSENSTPTKLRSEGFLESINRKPTLKKDGTIDHKPPMTIVHRIVGDFIRMKGKDQMKRYLETNDLSEIDVLYSHSDEMTHGALAAIKETSIKPGEDLIIVTIDGQEDMIEKLRSGIVNCVVECKPDVGWYVANTVTRYFGNIQTGKTLPKDIFISETVFSQQNIANIPTRNY</sequence>
<reference evidence="6 16" key="5">
    <citation type="submission" date="2019-10" db="EMBL/GenBank/DDBJ databases">
        <title>Evolutionary dynamics of vancomycin-resistant Enterococcus faecium during gastrointestinal tract colonization and bloodstream infection in immunocompromised pediatric patients.</title>
        <authorList>
            <person name="Chilambi G.S."/>
            <person name="Nordstrom H.R."/>
            <person name="Evans D.R."/>
            <person name="Ferrolino J."/>
            <person name="Hayden R.T."/>
            <person name="Maron G.M."/>
            <person name="Vo A.N."/>
            <person name="Gilmore M.S."/>
            <person name="Wolf J."/>
            <person name="Rosch J.W."/>
            <person name="Van Tyne D."/>
        </authorList>
    </citation>
    <scope>NUCLEOTIDE SEQUENCE [LARGE SCALE GENOMIC DNA]</scope>
    <source>
        <strain evidence="6 16">VRECG27</strain>
    </source>
</reference>
<feature type="signal peptide" evidence="4">
    <location>
        <begin position="1"/>
        <end position="19"/>
    </location>
</feature>
<dbReference type="GO" id="GO:0030313">
    <property type="term" value="C:cell envelope"/>
    <property type="evidence" value="ECO:0007669"/>
    <property type="project" value="UniProtKB-SubCell"/>
</dbReference>
<evidence type="ECO:0000313" key="10">
    <source>
        <dbReference type="EMBL" id="PZM57042.1"/>
    </source>
</evidence>
<evidence type="ECO:0000313" key="8">
    <source>
        <dbReference type="EMBL" id="MBX4222188.1"/>
    </source>
</evidence>
<comment type="caution">
    <text evidence="8">The sequence shown here is derived from an EMBL/GenBank/DDBJ whole genome shotgun (WGS) entry which is preliminary data.</text>
</comment>
<evidence type="ECO:0000313" key="12">
    <source>
        <dbReference type="Proteomes" id="UP000070452"/>
    </source>
</evidence>
<dbReference type="AlphaFoldDB" id="A0A132Z118"/>
<dbReference type="PANTHER" id="PTHR46847:SF3">
    <property type="entry name" value="GALACTOFURANOSE-BINDING PROTEIN YTFQ"/>
    <property type="match status" value="1"/>
</dbReference>
<evidence type="ECO:0000259" key="5">
    <source>
        <dbReference type="Pfam" id="PF13407"/>
    </source>
</evidence>
<dbReference type="Proteomes" id="UP001139644">
    <property type="component" value="Unassembled WGS sequence"/>
</dbReference>
<dbReference type="EMBL" id="JAIFOC010000035">
    <property type="protein sequence ID" value="MBX4222188.1"/>
    <property type="molecule type" value="Genomic_DNA"/>
</dbReference>
<dbReference type="Pfam" id="PF13407">
    <property type="entry name" value="Peripla_BP_4"/>
    <property type="match status" value="1"/>
</dbReference>
<dbReference type="Gene3D" id="3.40.50.2300">
    <property type="match status" value="2"/>
</dbReference>
<reference evidence="11 13" key="2">
    <citation type="submission" date="2016-04" db="EMBL/GenBank/DDBJ databases">
        <authorList>
            <person name="Millard A."/>
        </authorList>
    </citation>
    <scope>NUCLEOTIDE SEQUENCE [LARGE SCALE GENOMIC DNA]</scope>
    <source>
        <strain evidence="11">Isolate 22</strain>
    </source>
</reference>
<accession>A0A132Z118</accession>
<dbReference type="OMA" id="QAVFAHN"/>
<dbReference type="InterPro" id="IPR025997">
    <property type="entry name" value="SBP_2_dom"/>
</dbReference>
<evidence type="ECO:0000313" key="11">
    <source>
        <dbReference type="EMBL" id="SAM38193.1"/>
    </source>
</evidence>
<dbReference type="PATRIC" id="fig|1352.1358.peg.1953"/>
<evidence type="ECO:0000313" key="6">
    <source>
        <dbReference type="EMBL" id="KAB7576457.1"/>
    </source>
</evidence>
<dbReference type="Proteomes" id="UP000191171">
    <property type="component" value="Unassembled WGS sequence"/>
</dbReference>
<gene>
    <name evidence="7" type="ORF">AWT83_13410</name>
    <name evidence="9" type="ORF">B1P95_07230</name>
    <name evidence="10" type="ORF">DKP91_01205</name>
    <name evidence="11" type="ORF">DTPHA_600711</name>
    <name evidence="6" type="ORF">GBM73_03585</name>
    <name evidence="8" type="ORF">KYX88_04920</name>
</gene>
<comment type="similarity">
    <text evidence="2">Belongs to the bacterial solute-binding protein 2 family.</text>
</comment>
<dbReference type="EMBL" id="WEFP01000001">
    <property type="protein sequence ID" value="KAB7576457.1"/>
    <property type="molecule type" value="Genomic_DNA"/>
</dbReference>
<evidence type="ECO:0000313" key="9">
    <source>
        <dbReference type="EMBL" id="OOL82833.1"/>
    </source>
</evidence>
<dbReference type="SUPFAM" id="SSF53822">
    <property type="entry name" value="Periplasmic binding protein-like I"/>
    <property type="match status" value="1"/>
</dbReference>
<dbReference type="Proteomes" id="UP000249070">
    <property type="component" value="Unassembled WGS sequence"/>
</dbReference>
<dbReference type="Proteomes" id="UP000070452">
    <property type="component" value="Unassembled WGS sequence"/>
</dbReference>
<reference evidence="10 15" key="4">
    <citation type="submission" date="2018-05" db="EMBL/GenBank/DDBJ databases">
        <title>Vancomycin-resistant Enterococcus faecium strain from Chelyabinsk, Russia.</title>
        <authorList>
            <person name="Gostev V."/>
            <person name="Goncharov A."/>
            <person name="Kolodzhieva V."/>
            <person name="Suvorov A."/>
            <person name="Sidorenko S."/>
            <person name="Zueva L."/>
        </authorList>
    </citation>
    <scope>NUCLEOTIDE SEQUENCE [LARGE SCALE GENOMIC DNA]</scope>
    <source>
        <strain evidence="10 15">20</strain>
    </source>
</reference>
<evidence type="ECO:0000256" key="4">
    <source>
        <dbReference type="SAM" id="SignalP"/>
    </source>
</evidence>
<evidence type="ECO:0000256" key="1">
    <source>
        <dbReference type="ARBA" id="ARBA00004196"/>
    </source>
</evidence>
<evidence type="ECO:0000313" key="13">
    <source>
        <dbReference type="Proteomes" id="UP000183509"/>
    </source>
</evidence>
<dbReference type="EMBL" id="LRHK01000005">
    <property type="protein sequence ID" value="KWX16519.1"/>
    <property type="molecule type" value="Genomic_DNA"/>
</dbReference>
<dbReference type="STRING" id="1352.AL014_05265"/>
<dbReference type="GO" id="GO:0030246">
    <property type="term" value="F:carbohydrate binding"/>
    <property type="evidence" value="ECO:0007669"/>
    <property type="project" value="UniProtKB-ARBA"/>
</dbReference>
<dbReference type="InterPro" id="IPR028082">
    <property type="entry name" value="Peripla_BP_I"/>
</dbReference>
<dbReference type="EMBL" id="MVGJ01000033">
    <property type="protein sequence ID" value="OOL82833.1"/>
    <property type="molecule type" value="Genomic_DNA"/>
</dbReference>
<evidence type="ECO:0000256" key="3">
    <source>
        <dbReference type="ARBA" id="ARBA00022729"/>
    </source>
</evidence>
<dbReference type="RefSeq" id="WP_002287999.1">
    <property type="nucleotide sequence ID" value="NZ_AP022341.1"/>
</dbReference>
<feature type="chain" id="PRO_5044368442" evidence="4">
    <location>
        <begin position="20"/>
        <end position="338"/>
    </location>
</feature>
<dbReference type="CDD" id="cd06309">
    <property type="entry name" value="PBP1_galactofuranose_YtfQ-like"/>
    <property type="match status" value="1"/>
</dbReference>
<dbReference type="Proteomes" id="UP000183509">
    <property type="component" value="Unassembled WGS sequence"/>
</dbReference>